<proteinExistence type="predicted"/>
<accession>A0A1R1YEL3</accession>
<evidence type="ECO:0000256" key="1">
    <source>
        <dbReference type="SAM" id="MobiDB-lite"/>
    </source>
</evidence>
<evidence type="ECO:0000313" key="2">
    <source>
        <dbReference type="EMBL" id="OMJ25126.1"/>
    </source>
</evidence>
<organism evidence="2 3">
    <name type="scientific">Smittium culicis</name>
    <dbReference type="NCBI Taxonomy" id="133412"/>
    <lineage>
        <taxon>Eukaryota</taxon>
        <taxon>Fungi</taxon>
        <taxon>Fungi incertae sedis</taxon>
        <taxon>Zoopagomycota</taxon>
        <taxon>Kickxellomycotina</taxon>
        <taxon>Harpellomycetes</taxon>
        <taxon>Harpellales</taxon>
        <taxon>Legeriomycetaceae</taxon>
        <taxon>Smittium</taxon>
    </lineage>
</organism>
<dbReference type="EMBL" id="LSSN01000223">
    <property type="protein sequence ID" value="OMJ25126.1"/>
    <property type="molecule type" value="Genomic_DNA"/>
</dbReference>
<dbReference type="OrthoDB" id="1112980at2759"/>
<dbReference type="InterPro" id="IPR027921">
    <property type="entry name" value="NOPCHAP1"/>
</dbReference>
<dbReference type="GO" id="GO:0000492">
    <property type="term" value="P:box C/D snoRNP assembly"/>
    <property type="evidence" value="ECO:0007669"/>
    <property type="project" value="InterPro"/>
</dbReference>
<dbReference type="PANTHER" id="PTHR28674">
    <property type="entry name" value="SIMILAR TO DNA SEGMENT, CHR 10, WAYNE STATE UNIVERSITY 102,-EXPRESSED"/>
    <property type="match status" value="1"/>
</dbReference>
<dbReference type="STRING" id="133412.A0A1R1YEL3"/>
<dbReference type="GO" id="GO:0062064">
    <property type="term" value="F:box C/D methylation guide snoRNP complex binding"/>
    <property type="evidence" value="ECO:0007669"/>
    <property type="project" value="TreeGrafter"/>
</dbReference>
<sequence length="178" mass="19710">MADSNKNKNRSNDLLEISELDPKDSLLRVIGKEGDAKSSGKETIREERKTFKIEPPSDLLSRVANFLPLLKQENEKLSDSLASNPKELDIEQVDEENGQFIEMALDLGVFDVNGQVGESVTRGVDITDYPETQNELESSDTESSPNFLSGEAAINKESLLVIPKSEKKKASVKVIEED</sequence>
<dbReference type="Proteomes" id="UP000187283">
    <property type="component" value="Unassembled WGS sequence"/>
</dbReference>
<dbReference type="PANTHER" id="PTHR28674:SF1">
    <property type="entry name" value="NOP PROTEIN CHAPERONE 1"/>
    <property type="match status" value="1"/>
</dbReference>
<name>A0A1R1YEL3_9FUNG</name>
<gene>
    <name evidence="2" type="ORF">AYI70_g1112</name>
</gene>
<reference evidence="2 3" key="1">
    <citation type="submission" date="2017-01" db="EMBL/GenBank/DDBJ databases">
        <authorList>
            <person name="Mah S.A."/>
            <person name="Swanson W.J."/>
            <person name="Moy G.W."/>
            <person name="Vacquier V.D."/>
        </authorList>
    </citation>
    <scope>NUCLEOTIDE SEQUENCE [LARGE SCALE GENOMIC DNA]</scope>
    <source>
        <strain evidence="2 3">GSMNP</strain>
    </source>
</reference>
<protein>
    <submittedName>
        <fullName evidence="2">Uncharacterized protein</fullName>
    </submittedName>
</protein>
<feature type="compositionally biased region" description="Polar residues" evidence="1">
    <location>
        <begin position="130"/>
        <end position="147"/>
    </location>
</feature>
<evidence type="ECO:0000313" key="3">
    <source>
        <dbReference type="Proteomes" id="UP000187283"/>
    </source>
</evidence>
<comment type="caution">
    <text evidence="2">The sequence shown here is derived from an EMBL/GenBank/DDBJ whole genome shotgun (WGS) entry which is preliminary data.</text>
</comment>
<feature type="region of interest" description="Disordered" evidence="1">
    <location>
        <begin position="127"/>
        <end position="148"/>
    </location>
</feature>
<dbReference type="Pfam" id="PF15370">
    <property type="entry name" value="NOPCHAP1"/>
    <property type="match status" value="1"/>
</dbReference>
<keyword evidence="3" id="KW-1185">Reference proteome</keyword>
<dbReference type="AlphaFoldDB" id="A0A1R1YEL3"/>